<dbReference type="Pfam" id="PF07715">
    <property type="entry name" value="Plug"/>
    <property type="match status" value="1"/>
</dbReference>
<dbReference type="Gene3D" id="2.40.170.20">
    <property type="entry name" value="TonB-dependent receptor, beta-barrel domain"/>
    <property type="match status" value="1"/>
</dbReference>
<keyword evidence="3 8" id="KW-1134">Transmembrane beta strand</keyword>
<dbReference type="InterPro" id="IPR039426">
    <property type="entry name" value="TonB-dep_rcpt-like"/>
</dbReference>
<feature type="region of interest" description="Disordered" evidence="10">
    <location>
        <begin position="27"/>
        <end position="53"/>
    </location>
</feature>
<comment type="subcellular location">
    <subcellularLocation>
        <location evidence="1 8">Cell outer membrane</location>
        <topology evidence="1 8">Multi-pass membrane protein</topology>
    </subcellularLocation>
</comment>
<keyword evidence="5 9" id="KW-0798">TonB box</keyword>
<evidence type="ECO:0000259" key="13">
    <source>
        <dbReference type="Pfam" id="PF07715"/>
    </source>
</evidence>
<dbReference type="PROSITE" id="PS52016">
    <property type="entry name" value="TONB_DEPENDENT_REC_3"/>
    <property type="match status" value="1"/>
</dbReference>
<dbReference type="InterPro" id="IPR037066">
    <property type="entry name" value="Plug_dom_sf"/>
</dbReference>
<feature type="signal peptide" evidence="11">
    <location>
        <begin position="1"/>
        <end position="27"/>
    </location>
</feature>
<organism evidence="14 15">
    <name type="scientific">Sphingomonas hominis</name>
    <dbReference type="NCBI Taxonomy" id="2741495"/>
    <lineage>
        <taxon>Bacteria</taxon>
        <taxon>Pseudomonadati</taxon>
        <taxon>Pseudomonadota</taxon>
        <taxon>Alphaproteobacteria</taxon>
        <taxon>Sphingomonadales</taxon>
        <taxon>Sphingomonadaceae</taxon>
        <taxon>Sphingomonas</taxon>
    </lineage>
</organism>
<evidence type="ECO:0000256" key="1">
    <source>
        <dbReference type="ARBA" id="ARBA00004571"/>
    </source>
</evidence>
<dbReference type="Proteomes" id="UP000621447">
    <property type="component" value="Unassembled WGS sequence"/>
</dbReference>
<feature type="compositionally biased region" description="Low complexity" evidence="10">
    <location>
        <begin position="27"/>
        <end position="38"/>
    </location>
</feature>
<evidence type="ECO:0000256" key="6">
    <source>
        <dbReference type="ARBA" id="ARBA00023136"/>
    </source>
</evidence>
<keyword evidence="6 8" id="KW-0472">Membrane</keyword>
<sequence length="1044" mass="109235">MKLEFRSRLLTSTLMVGAAALSTSVQAQTAPATQETQQVSQDPNTPPPAADPGGDIIVTGTLISNPNIVSSSPVNVVSENELALRNVNNVEQMVRELPGVVPGIGSAVNNGTGGFATINLRNLGAQRNLVLLDGDRLVPASSGGTVDLNNIPTALIQRIDLLTGGASTTYGADAVSGVANFITKRNFAGVDASVTEQISERGDANYLRADVTVGANLDDGRGNVVLSVGYQEADPVYQGVRDVSVFAIPGLSGVAAGASPTSTPTSVDFGTGLLQSNVAGTALVPQYANFNFNPFNVFATPFKRYNIYAQGNYELSDSVEVYTRGLFSKNTVQQIIAPSGIFGEALTIPGNNPYLPAGIRDQICAANFASQSAAAAGATNATVRAALLADANRYSGANCAAQTGAVGFAAPTVNAAGVVTSPGTVGTGLALPAVYRRSVELGPRISTYTTQVFDYKAGLRLTLSNHLKLDVSGAYGENNIDQVQSGYVLRSRVQQALNANNTTTCAVTTNNCVPLNLFGPPGSISADQAAFLNGSSSIVTDTALSQAKAILNGDFGSTLPWANEPISFAAGAEYRKYTYRRRPDNFALSPGELGGAGGAILPFAGSYDVKEGFGEVIAPLVADKPFFRALTIEGGVRYSKYSVEAANNPSFDAWTYKGGASWEPFEELKFRGNYQRAVRAPNIGELFAPVVTALDNQQTDPCAGTAPVGNANLTLACRNQGAPATAIGIIQNPAAGQVNVTGGGNPNIRPEKADTITAGVVIQPRGILPGLSIAVDYFNIKVNDAITAATPGDILTACFGANPAGITAAQAASAACTSIRRSPSNGRLSGSSVSVPGLPQPLTNLGRLATDGIDLSANYAREFGEVGVNLSFQGTWTNKREFRASPTGYNRDCVGYFSVNCESIQPAFQWNQRTSLSLGEATVSVLWRHIGRVEYEGQADDFAARGFTAANRNLFNGVVTGPTPLAGGRYNFNRINAYNYIDLSAQFNASDMLTFTLGVRNLFDKDAPLVGNSVGSTAFNSGNTYPSTYDVIGRLYTFAARVRF</sequence>
<protein>
    <submittedName>
        <fullName evidence="14">TonB-dependent receptor</fullName>
    </submittedName>
</protein>
<comment type="similarity">
    <text evidence="8 9">Belongs to the TonB-dependent receptor family.</text>
</comment>
<evidence type="ECO:0000256" key="8">
    <source>
        <dbReference type="PROSITE-ProRule" id="PRU01360"/>
    </source>
</evidence>
<keyword evidence="11" id="KW-0732">Signal</keyword>
<evidence type="ECO:0000256" key="7">
    <source>
        <dbReference type="ARBA" id="ARBA00023237"/>
    </source>
</evidence>
<feature type="domain" description="TonB-dependent receptor plug" evidence="13">
    <location>
        <begin position="71"/>
        <end position="178"/>
    </location>
</feature>
<evidence type="ECO:0000259" key="12">
    <source>
        <dbReference type="Pfam" id="PF00593"/>
    </source>
</evidence>
<keyword evidence="7 8" id="KW-0998">Cell outer membrane</keyword>
<keyword evidence="14" id="KW-0675">Receptor</keyword>
<feature type="domain" description="TonB-dependent receptor-like beta-barrel" evidence="12">
    <location>
        <begin position="440"/>
        <end position="1002"/>
    </location>
</feature>
<evidence type="ECO:0000256" key="10">
    <source>
        <dbReference type="SAM" id="MobiDB-lite"/>
    </source>
</evidence>
<evidence type="ECO:0000313" key="15">
    <source>
        <dbReference type="Proteomes" id="UP000621447"/>
    </source>
</evidence>
<keyword evidence="2 8" id="KW-0813">Transport</keyword>
<evidence type="ECO:0000256" key="5">
    <source>
        <dbReference type="ARBA" id="ARBA00023077"/>
    </source>
</evidence>
<dbReference type="Pfam" id="PF00593">
    <property type="entry name" value="TonB_dep_Rec_b-barrel"/>
    <property type="match status" value="1"/>
</dbReference>
<gene>
    <name evidence="14" type="ORF">HRV97_06750</name>
</gene>
<keyword evidence="15" id="KW-1185">Reference proteome</keyword>
<dbReference type="InterPro" id="IPR000531">
    <property type="entry name" value="Beta-barrel_TonB"/>
</dbReference>
<reference evidence="14 15" key="1">
    <citation type="submission" date="2020-06" db="EMBL/GenBank/DDBJ databases">
        <title>Sphingomonas hominis sp. nov., a member of the Sphingomonas, isolated from the hair of a 22-year-old girl.</title>
        <authorList>
            <person name="Zhang D.-F."/>
            <person name="Cui X.-W."/>
        </authorList>
    </citation>
    <scope>NUCLEOTIDE SEQUENCE [LARGE SCALE GENOMIC DNA]</scope>
    <source>
        <strain evidence="14 15">HHU CXW</strain>
    </source>
</reference>
<dbReference type="InterPro" id="IPR036942">
    <property type="entry name" value="Beta-barrel_TonB_sf"/>
</dbReference>
<comment type="caution">
    <text evidence="14">The sequence shown here is derived from an EMBL/GenBank/DDBJ whole genome shotgun (WGS) entry which is preliminary data.</text>
</comment>
<evidence type="ECO:0000256" key="3">
    <source>
        <dbReference type="ARBA" id="ARBA00022452"/>
    </source>
</evidence>
<dbReference type="RefSeq" id="WP_174193252.1">
    <property type="nucleotide sequence ID" value="NZ_JABULH010000002.1"/>
</dbReference>
<dbReference type="SUPFAM" id="SSF56935">
    <property type="entry name" value="Porins"/>
    <property type="match status" value="1"/>
</dbReference>
<dbReference type="Gene3D" id="2.170.130.10">
    <property type="entry name" value="TonB-dependent receptor, plug domain"/>
    <property type="match status" value="1"/>
</dbReference>
<feature type="chain" id="PRO_5046679100" evidence="11">
    <location>
        <begin position="28"/>
        <end position="1044"/>
    </location>
</feature>
<evidence type="ECO:0000256" key="4">
    <source>
        <dbReference type="ARBA" id="ARBA00022692"/>
    </source>
</evidence>
<evidence type="ECO:0000256" key="9">
    <source>
        <dbReference type="RuleBase" id="RU003357"/>
    </source>
</evidence>
<dbReference type="EMBL" id="JABULH010000002">
    <property type="protein sequence ID" value="NTS64856.1"/>
    <property type="molecule type" value="Genomic_DNA"/>
</dbReference>
<dbReference type="PANTHER" id="PTHR47234">
    <property type="match status" value="1"/>
</dbReference>
<keyword evidence="4 8" id="KW-0812">Transmembrane</keyword>
<name>A0ABX2JJF1_9SPHN</name>
<evidence type="ECO:0000256" key="11">
    <source>
        <dbReference type="SAM" id="SignalP"/>
    </source>
</evidence>
<evidence type="ECO:0000313" key="14">
    <source>
        <dbReference type="EMBL" id="NTS64856.1"/>
    </source>
</evidence>
<dbReference type="InterPro" id="IPR012910">
    <property type="entry name" value="Plug_dom"/>
</dbReference>
<evidence type="ECO:0000256" key="2">
    <source>
        <dbReference type="ARBA" id="ARBA00022448"/>
    </source>
</evidence>
<dbReference type="PANTHER" id="PTHR47234:SF2">
    <property type="entry name" value="TONB-DEPENDENT RECEPTOR"/>
    <property type="match status" value="1"/>
</dbReference>
<accession>A0ABX2JJF1</accession>
<proteinExistence type="inferred from homology"/>